<accession>A0A7U4LFH4</accession>
<proteinExistence type="predicted"/>
<name>A0A7U4LFH4_9SPHN</name>
<reference evidence="1 2" key="1">
    <citation type="journal article" date="2015" name="Int. J. Syst. Evol. Microbiol.">
        <title>Sphingomonas hengshuiensis sp. nov., isolated from lake wetland.</title>
        <authorList>
            <person name="Wei S."/>
            <person name="Wang T."/>
            <person name="Liu H."/>
            <person name="Zhang C."/>
            <person name="Guo J."/>
            <person name="Wang Q."/>
            <person name="Liang K."/>
            <person name="Zhang Z."/>
        </authorList>
    </citation>
    <scope>NUCLEOTIDE SEQUENCE [LARGE SCALE GENOMIC DNA]</scope>
    <source>
        <strain evidence="1 2">WHSC-8</strain>
    </source>
</reference>
<dbReference type="KEGG" id="sphi:TS85_11530"/>
<protein>
    <submittedName>
        <fullName evidence="1">Uncharacterized protein</fullName>
    </submittedName>
</protein>
<dbReference type="OrthoDB" id="7570121at2"/>
<dbReference type="Proteomes" id="UP000032300">
    <property type="component" value="Chromosome"/>
</dbReference>
<evidence type="ECO:0000313" key="1">
    <source>
        <dbReference type="EMBL" id="AJP72283.1"/>
    </source>
</evidence>
<dbReference type="AlphaFoldDB" id="A0A7U4LFH4"/>
<dbReference type="RefSeq" id="WP_044332276.1">
    <property type="nucleotide sequence ID" value="NZ_CP010836.1"/>
</dbReference>
<evidence type="ECO:0000313" key="2">
    <source>
        <dbReference type="Proteomes" id="UP000032300"/>
    </source>
</evidence>
<organism evidence="1 2">
    <name type="scientific">Sphingomonas hengshuiensis</name>
    <dbReference type="NCBI Taxonomy" id="1609977"/>
    <lineage>
        <taxon>Bacteria</taxon>
        <taxon>Pseudomonadati</taxon>
        <taxon>Pseudomonadota</taxon>
        <taxon>Alphaproteobacteria</taxon>
        <taxon>Sphingomonadales</taxon>
        <taxon>Sphingomonadaceae</taxon>
        <taxon>Sphingomonas</taxon>
    </lineage>
</organism>
<gene>
    <name evidence="1" type="ORF">TS85_11530</name>
</gene>
<reference evidence="1 2" key="2">
    <citation type="submission" date="2015-02" db="EMBL/GenBank/DDBJ databases">
        <title>The complete genome of Sphingomonas hengshuiensis sp. WHSC-8 isolated from soil of Hengshui Lake.</title>
        <authorList>
            <person name="Wei S."/>
            <person name="Guo J."/>
            <person name="Su C."/>
            <person name="Wu R."/>
            <person name="Zhang Z."/>
            <person name="Liang K."/>
            <person name="Li H."/>
            <person name="Wang T."/>
            <person name="Liu H."/>
            <person name="Zhang C."/>
            <person name="Li Z."/>
            <person name="Wang Q."/>
            <person name="Meng J."/>
        </authorList>
    </citation>
    <scope>NUCLEOTIDE SEQUENCE [LARGE SCALE GENOMIC DNA]</scope>
    <source>
        <strain evidence="1 2">WHSC-8</strain>
    </source>
</reference>
<keyword evidence="2" id="KW-1185">Reference proteome</keyword>
<dbReference type="EMBL" id="CP010836">
    <property type="protein sequence ID" value="AJP72283.1"/>
    <property type="molecule type" value="Genomic_DNA"/>
</dbReference>
<sequence>MTPALRHLKHRTRMLIEAVGGLDAAATYTRIGKSDLQRCYSFEHPDRFLAIDVAVDLERVAADREGAPHLIGAVCDMIGGAFAALPAGVPCDGDLIGSVGSVAREAADVTQAICAAIADGPMSEARIDAIRIEIAQAHAALAVVDLQLQMRRGRA</sequence>